<gene>
    <name evidence="2" type="ORF">DQQ01_08490</name>
</gene>
<evidence type="ECO:0000256" key="1">
    <source>
        <dbReference type="SAM" id="Phobius"/>
    </source>
</evidence>
<keyword evidence="3" id="KW-1185">Reference proteome</keyword>
<protein>
    <submittedName>
        <fullName evidence="2">Uncharacterized protein</fullName>
    </submittedName>
</protein>
<keyword evidence="1" id="KW-0472">Membrane</keyword>
<evidence type="ECO:0000313" key="2">
    <source>
        <dbReference type="EMBL" id="AWY98177.1"/>
    </source>
</evidence>
<keyword evidence="1" id="KW-0812">Transmembrane</keyword>
<feature type="transmembrane region" description="Helical" evidence="1">
    <location>
        <begin position="21"/>
        <end position="39"/>
    </location>
</feature>
<proteinExistence type="predicted"/>
<dbReference type="EMBL" id="CP030280">
    <property type="protein sequence ID" value="AWY98177.1"/>
    <property type="molecule type" value="Genomic_DNA"/>
</dbReference>
<sequence length="75" mass="8477">MQSSLNCNFERGRGFHKEKKGLLLALILLLLITGTMPFLQKPVAVEVQEHAAAESCKSKSFKDFFDCAFLQQLFL</sequence>
<dbReference type="KEGG" id="blau:DQQ01_08490"/>
<dbReference type="AlphaFoldDB" id="A0A2Z4UAZ7"/>
<organism evidence="2 3">
    <name type="scientific">Blautia argi</name>
    <dbReference type="NCBI Taxonomy" id="1912897"/>
    <lineage>
        <taxon>Bacteria</taxon>
        <taxon>Bacillati</taxon>
        <taxon>Bacillota</taxon>
        <taxon>Clostridia</taxon>
        <taxon>Lachnospirales</taxon>
        <taxon>Lachnospiraceae</taxon>
        <taxon>Blautia</taxon>
    </lineage>
</organism>
<keyword evidence="1" id="KW-1133">Transmembrane helix</keyword>
<dbReference type="Proteomes" id="UP000250003">
    <property type="component" value="Chromosome"/>
</dbReference>
<reference evidence="3" key="1">
    <citation type="submission" date="2018-06" db="EMBL/GenBank/DDBJ databases">
        <title>Description of Blautia argi sp. nov., a new anaerobic isolated from dog feces.</title>
        <authorList>
            <person name="Chang Y.-H."/>
            <person name="Paek J."/>
            <person name="Shin Y."/>
        </authorList>
    </citation>
    <scope>NUCLEOTIDE SEQUENCE [LARGE SCALE GENOMIC DNA]</scope>
    <source>
        <strain evidence="3">KCTC 15426</strain>
    </source>
</reference>
<name>A0A2Z4UAZ7_9FIRM</name>
<accession>A0A2Z4UAZ7</accession>
<evidence type="ECO:0000313" key="3">
    <source>
        <dbReference type="Proteomes" id="UP000250003"/>
    </source>
</evidence>